<reference evidence="7" key="1">
    <citation type="journal article" date="2019" name="bioRxiv">
        <title>The Genome of the Zebra Mussel, Dreissena polymorpha: A Resource for Invasive Species Research.</title>
        <authorList>
            <person name="McCartney M.A."/>
            <person name="Auch B."/>
            <person name="Kono T."/>
            <person name="Mallez S."/>
            <person name="Zhang Y."/>
            <person name="Obille A."/>
            <person name="Becker A."/>
            <person name="Abrahante J.E."/>
            <person name="Garbe J."/>
            <person name="Badalamenti J.P."/>
            <person name="Herman A."/>
            <person name="Mangelson H."/>
            <person name="Liachko I."/>
            <person name="Sullivan S."/>
            <person name="Sone E.D."/>
            <person name="Koren S."/>
            <person name="Silverstein K.A.T."/>
            <person name="Beckman K.B."/>
            <person name="Gohl D.M."/>
        </authorList>
    </citation>
    <scope>NUCLEOTIDE SEQUENCE</scope>
    <source>
        <strain evidence="7">Duluth1</strain>
        <tissue evidence="7">Whole animal</tissue>
    </source>
</reference>
<feature type="repeat" description="WD" evidence="3">
    <location>
        <begin position="1351"/>
        <end position="1392"/>
    </location>
</feature>
<dbReference type="PANTHER" id="PTHR19871">
    <property type="entry name" value="BETA TRANSDUCIN-RELATED PROTEIN"/>
    <property type="match status" value="1"/>
</dbReference>
<dbReference type="InterPro" id="IPR027417">
    <property type="entry name" value="P-loop_NTPase"/>
</dbReference>
<feature type="repeat" description="WD" evidence="3">
    <location>
        <begin position="1321"/>
        <end position="1351"/>
    </location>
</feature>
<feature type="repeat" description="WD" evidence="3">
    <location>
        <begin position="1271"/>
        <end position="1312"/>
    </location>
</feature>
<feature type="repeat" description="WD" evidence="3">
    <location>
        <begin position="1435"/>
        <end position="1476"/>
    </location>
</feature>
<proteinExistence type="predicted"/>
<comment type="caution">
    <text evidence="7">The sequence shown here is derived from an EMBL/GenBank/DDBJ whole genome shotgun (WGS) entry which is preliminary data.</text>
</comment>
<feature type="repeat" description="WD" evidence="3">
    <location>
        <begin position="1187"/>
        <end position="1221"/>
    </location>
</feature>
<dbReference type="Pfam" id="PF05729">
    <property type="entry name" value="NACHT"/>
    <property type="match status" value="1"/>
</dbReference>
<feature type="region of interest" description="Disordered" evidence="4">
    <location>
        <begin position="1518"/>
        <end position="1542"/>
    </location>
</feature>
<dbReference type="Proteomes" id="UP000828390">
    <property type="component" value="Unassembled WGS sequence"/>
</dbReference>
<feature type="repeat" description="WD" evidence="3">
    <location>
        <begin position="1018"/>
        <end position="1049"/>
    </location>
</feature>
<dbReference type="InterPro" id="IPR020472">
    <property type="entry name" value="WD40_PAC1"/>
</dbReference>
<dbReference type="SUPFAM" id="SSF52540">
    <property type="entry name" value="P-loop containing nucleoside triphosphate hydrolases"/>
    <property type="match status" value="1"/>
</dbReference>
<dbReference type="InterPro" id="IPR001680">
    <property type="entry name" value="WD40_rpt"/>
</dbReference>
<evidence type="ECO:0000313" key="8">
    <source>
        <dbReference type="Proteomes" id="UP000828390"/>
    </source>
</evidence>
<gene>
    <name evidence="7" type="ORF">DPMN_035582</name>
</gene>
<feature type="domain" description="NWD1/2-like winged helix-turn-helix" evidence="6">
    <location>
        <begin position="592"/>
        <end position="703"/>
    </location>
</feature>
<dbReference type="InterPro" id="IPR057588">
    <property type="entry name" value="NWD1/2-like_WH"/>
</dbReference>
<reference evidence="7" key="2">
    <citation type="submission" date="2020-11" db="EMBL/GenBank/DDBJ databases">
        <authorList>
            <person name="McCartney M.A."/>
            <person name="Auch B."/>
            <person name="Kono T."/>
            <person name="Mallez S."/>
            <person name="Becker A."/>
            <person name="Gohl D.M."/>
            <person name="Silverstein K.A.T."/>
            <person name="Koren S."/>
            <person name="Bechman K.B."/>
            <person name="Herman A."/>
            <person name="Abrahante J.E."/>
            <person name="Garbe J."/>
        </authorList>
    </citation>
    <scope>NUCLEOTIDE SEQUENCE</scope>
    <source>
        <strain evidence="7">Duluth1</strain>
        <tissue evidence="7">Whole animal</tissue>
    </source>
</reference>
<protein>
    <submittedName>
        <fullName evidence="7">Uncharacterized protein</fullName>
    </submittedName>
</protein>
<dbReference type="InterPro" id="IPR007111">
    <property type="entry name" value="NACHT_NTPase"/>
</dbReference>
<dbReference type="PROSITE" id="PS50294">
    <property type="entry name" value="WD_REPEATS_REGION"/>
    <property type="match status" value="6"/>
</dbReference>
<feature type="repeat" description="WD" evidence="3">
    <location>
        <begin position="934"/>
        <end position="969"/>
    </location>
</feature>
<dbReference type="SUPFAM" id="SSF50978">
    <property type="entry name" value="WD40 repeat-like"/>
    <property type="match status" value="2"/>
</dbReference>
<feature type="domain" description="NACHT" evidence="5">
    <location>
        <begin position="364"/>
        <end position="537"/>
    </location>
</feature>
<sequence>MRADEIENILTGQLDKIPSFPPTSVKLFVCANEKEFDLERKYLWHEILPDLQQHCLQYGIDIQLVDWLLVNQIESTSCAKELDERLLDIEDCHKNSIGPFFLAFIGDEHGRVLLPKSFKQEDFDNLKRVLAKQSLQLQQLTSLYELDENAVPPQYVIKRVGNNWKSLADNFMVVLQSILVQDKYINGFDGLFLSGFETEVKTALSLDPCKCVFVIRHHKEHVKGPTVHDHHNYQLSSNDMHNGTSPIGRLKEYMISKGDASKILFIDAFHDMHNNSSETIKLNGEYVTKYVNRLTDILCKSIDDSIATRPPLVTGRHLLDPVELLFHLNQCRDTLNGALNISFESYISKIQAHLIVGSMTDHQLCIIKGPEGCGKSTILARACHRARELFGADAIMIYIVVGLTRNSCHAEDIFRAICLNINTLFKQDINIESYTLKKLLSYFHGLMNRVSKNSKHCVVFLDGIERMQMCQTSPIDFESIDWLTAKLPPKFHILVTCSSTEISAIVQRIESKLFQEDAVVYVNNLLEEDCELLLNETLQISKRTLTPSQKSAISEKLSKDRNLCVVSQIARIVTEWPSFYSIEGDTNKQIFNSIEDLISGILDKLEAAVGKLCAQTICNYLTLARHGLSEIELCDTLTSNDDILLDAYNNVKPPILRFPCQIWSRAKRILEPVLCNSYIGGRMLLTWRYATCAFVVRQRYLKMHEHAYTVHRDLADIFLENWKRKSPFDNSKECALYPLETDRLLSPQPLVYNDFMYNYRKLQELWFHLLKSGDIRRLKENTLCNFEYLLAMADADSIQRLLYNMGLIRSLLVDEDINILYLTLNSAGLSLNSEPLQLVNELIGRLRQLKEYFPDFIEPLMLQCMEWCDNYLLPFLVPLTSWLDNVHETHVTSMTFEHAITSSTLIPNGQHLIAASDNVIMMYHIATKRRIKTYVGHKAQVTCLYLDPLCRVIISGGNDKTICVWNIDSVDQCVQTFRDFKSNVTCLTCVSKTLVVCGTDDGDIVLRRLSDGEVTRTLELHRKRVMAVRLCKDDSILVSSSLDATVILWYTEDWTVMNIITDDTLSPVLCVDISADSAFLIVGCDNGNLHVIAMATGTIAQTIHSHTGIIQSVSICGDCHHCVAASSSGEVYLYNFRASEVIDVFKGHRSPVENVMTTDNHQLAVSVSKDEMFVWSLIKRFTKETIQYSHSGPITCMLITQDRRKLVSGSVDGLLKIWNLDISDFSDNLIGHTSIVTCLDVANDNTIVVSGSTDMTCKVWSLSMVKLTTNYRGHDQAVTGLHVLTESRLVVSLDATQKLHMWRTEDGQTMRLFAGPTTLHALAPNNQHFVSGAGDNRLQIWELSNGSVIKEVNHTDKITCLLCSKNSQLLVTGSLDCSLKVWELTTGKIVQIIVDHSSAIRCLTMTSANDVIMSSGDDGVIHVCNVHLGSVERKLTGHYDQVTSLALTADDSILVSGSIDCTVRLWNFRRGTQTTLLDAHFPVLGIALTDIADRIALRLANSNHMPILCLHNTPAKAQKLSPRRSRDKVLTSVSSDRNERRNTSTSFGISLFELSSESGGDEERMLPIKPKHGQRPRSFILASERRRVTSPSIIPLIIKHSPIKAQIQATVKAQEKHRLKFRLQRGTNKPKKSDTPRKNDSSHICAIL</sequence>
<feature type="region of interest" description="Disordered" evidence="4">
    <location>
        <begin position="1622"/>
        <end position="1648"/>
    </location>
</feature>
<evidence type="ECO:0000259" key="6">
    <source>
        <dbReference type="Pfam" id="PF25469"/>
    </source>
</evidence>
<dbReference type="Pfam" id="PF00400">
    <property type="entry name" value="WD40"/>
    <property type="match status" value="7"/>
</dbReference>
<evidence type="ECO:0000259" key="5">
    <source>
        <dbReference type="Pfam" id="PF05729"/>
    </source>
</evidence>
<name>A0A9D4MC44_DREPO</name>
<dbReference type="PROSITE" id="PS50082">
    <property type="entry name" value="WD_REPEATS_2"/>
    <property type="match status" value="8"/>
</dbReference>
<keyword evidence="8" id="KW-1185">Reference proteome</keyword>
<dbReference type="Gene3D" id="3.40.50.300">
    <property type="entry name" value="P-loop containing nucleotide triphosphate hydrolases"/>
    <property type="match status" value="1"/>
</dbReference>
<feature type="repeat" description="WD" evidence="3">
    <location>
        <begin position="1229"/>
        <end position="1270"/>
    </location>
</feature>
<evidence type="ECO:0000313" key="7">
    <source>
        <dbReference type="EMBL" id="KAH3872366.1"/>
    </source>
</evidence>
<accession>A0A9D4MC44</accession>
<evidence type="ECO:0000256" key="2">
    <source>
        <dbReference type="ARBA" id="ARBA00022737"/>
    </source>
</evidence>
<keyword evidence="2" id="KW-0677">Repeat</keyword>
<dbReference type="Gene3D" id="2.130.10.10">
    <property type="entry name" value="YVTN repeat-like/Quinoprotein amine dehydrogenase"/>
    <property type="match status" value="4"/>
</dbReference>
<dbReference type="InterPro" id="IPR052752">
    <property type="entry name" value="NACHT-WD_repeat"/>
</dbReference>
<dbReference type="SMART" id="SM00320">
    <property type="entry name" value="WD40"/>
    <property type="match status" value="14"/>
</dbReference>
<dbReference type="EMBL" id="JAIWYP010000002">
    <property type="protein sequence ID" value="KAH3872366.1"/>
    <property type="molecule type" value="Genomic_DNA"/>
</dbReference>
<organism evidence="7 8">
    <name type="scientific">Dreissena polymorpha</name>
    <name type="common">Zebra mussel</name>
    <name type="synonym">Mytilus polymorpha</name>
    <dbReference type="NCBI Taxonomy" id="45954"/>
    <lineage>
        <taxon>Eukaryota</taxon>
        <taxon>Metazoa</taxon>
        <taxon>Spiralia</taxon>
        <taxon>Lophotrochozoa</taxon>
        <taxon>Mollusca</taxon>
        <taxon>Bivalvia</taxon>
        <taxon>Autobranchia</taxon>
        <taxon>Heteroconchia</taxon>
        <taxon>Euheterodonta</taxon>
        <taxon>Imparidentia</taxon>
        <taxon>Neoheterodontei</taxon>
        <taxon>Myida</taxon>
        <taxon>Dreissenoidea</taxon>
        <taxon>Dreissenidae</taxon>
        <taxon>Dreissena</taxon>
    </lineage>
</organism>
<evidence type="ECO:0000256" key="3">
    <source>
        <dbReference type="PROSITE-ProRule" id="PRU00221"/>
    </source>
</evidence>
<dbReference type="Pfam" id="PF25469">
    <property type="entry name" value="WHD_NWD1"/>
    <property type="match status" value="1"/>
</dbReference>
<dbReference type="InterPro" id="IPR036322">
    <property type="entry name" value="WD40_repeat_dom_sf"/>
</dbReference>
<dbReference type="InterPro" id="IPR019775">
    <property type="entry name" value="WD40_repeat_CS"/>
</dbReference>
<dbReference type="PANTHER" id="PTHR19871:SF28">
    <property type="entry name" value="AAA+ ATPASE DOMAIN-CONTAINING PROTEIN"/>
    <property type="match status" value="1"/>
</dbReference>
<evidence type="ECO:0000256" key="1">
    <source>
        <dbReference type="ARBA" id="ARBA00022574"/>
    </source>
</evidence>
<feature type="compositionally biased region" description="Basic and acidic residues" evidence="4">
    <location>
        <begin position="1631"/>
        <end position="1641"/>
    </location>
</feature>
<keyword evidence="1 3" id="KW-0853">WD repeat</keyword>
<dbReference type="PROSITE" id="PS00678">
    <property type="entry name" value="WD_REPEATS_1"/>
    <property type="match status" value="4"/>
</dbReference>
<dbReference type="CDD" id="cd00200">
    <property type="entry name" value="WD40"/>
    <property type="match status" value="2"/>
</dbReference>
<dbReference type="PRINTS" id="PR00320">
    <property type="entry name" value="GPROTEINBRPT"/>
</dbReference>
<dbReference type="InterPro" id="IPR015943">
    <property type="entry name" value="WD40/YVTN_repeat-like_dom_sf"/>
</dbReference>
<evidence type="ECO:0000256" key="4">
    <source>
        <dbReference type="SAM" id="MobiDB-lite"/>
    </source>
</evidence>